<dbReference type="Pfam" id="PF18740">
    <property type="entry name" value="EC042_2821"/>
    <property type="match status" value="1"/>
</dbReference>
<name>A0AAX3BTQ9_LISMN</name>
<dbReference type="Proteomes" id="UP000193519">
    <property type="component" value="Chromosome"/>
</dbReference>
<feature type="domain" description="DUF3644" evidence="1">
    <location>
        <begin position="8"/>
        <end position="180"/>
    </location>
</feature>
<dbReference type="Pfam" id="PF12358">
    <property type="entry name" value="DUF3644"/>
    <property type="match status" value="1"/>
</dbReference>
<evidence type="ECO:0000259" key="2">
    <source>
        <dbReference type="Pfam" id="PF18740"/>
    </source>
</evidence>
<organism evidence="3 4">
    <name type="scientific">Listeria monocytogenes</name>
    <dbReference type="NCBI Taxonomy" id="1639"/>
    <lineage>
        <taxon>Bacteria</taxon>
        <taxon>Bacillati</taxon>
        <taxon>Bacillota</taxon>
        <taxon>Bacilli</taxon>
        <taxon>Bacillales</taxon>
        <taxon>Listeriaceae</taxon>
        <taxon>Listeria</taxon>
    </lineage>
</organism>
<feature type="domain" description="EC042-2821-like Restriction Endonuclease-like" evidence="2">
    <location>
        <begin position="228"/>
        <end position="327"/>
    </location>
</feature>
<accession>A0AAX3BTQ9</accession>
<protein>
    <submittedName>
        <fullName evidence="3">DUF3644 domain-containing protein</fullName>
    </submittedName>
</protein>
<evidence type="ECO:0000313" key="3">
    <source>
        <dbReference type="EMBL" id="UUJ78794.1"/>
    </source>
</evidence>
<evidence type="ECO:0000313" key="4">
    <source>
        <dbReference type="Proteomes" id="UP000193519"/>
    </source>
</evidence>
<dbReference type="EMBL" id="CP098507">
    <property type="protein sequence ID" value="UUJ78794.1"/>
    <property type="molecule type" value="Genomic_DNA"/>
</dbReference>
<dbReference type="AlphaFoldDB" id="A0AAX3BTQ9"/>
<proteinExistence type="predicted"/>
<sequence>MNSTYDMLVKKSIEAFLLGLEIYNKPTIRYRVEGFSFFICNSWELMLKAKLINDKGENSIYFKDNPSRTVSLEYSIKEIFTNKHDPLRLNLEKIVELRNVSTHFITEDYEVIYAPLFQSCVFNYIEKMSMFHNIDVTEYITQSFLSLVIKEDDLDPAIIRSKYSKETADKILTTKKAIEKIELENNPAFSIDIQHNFYITKKINDADSTVRIAKEGEIPVKIIKEQKDPNKTHPYTQKNCVKEINKILSREKIDFEHFSVFTKEIRSNFNTADFQLFLKFYSLKAQERYSYRHVIGEHSQYTYSRAIIDFILTEIKKNPQKTIEHLKKKTKKIKITSGAKEFSIINYLTPIREPSFIHHKLSFTLQL</sequence>
<dbReference type="RefSeq" id="WP_085320272.1">
    <property type="nucleotide sequence ID" value="NZ_CP098507.1"/>
</dbReference>
<dbReference type="InterPro" id="IPR022104">
    <property type="entry name" value="DUF3644"/>
</dbReference>
<dbReference type="InterPro" id="IPR049530">
    <property type="entry name" value="EC042_2821"/>
</dbReference>
<gene>
    <name evidence="3" type="ORF">BES38_10525</name>
</gene>
<reference evidence="3" key="1">
    <citation type="submission" date="2022-06" db="EMBL/GenBank/DDBJ databases">
        <title>Complete genomes of Listeria monocytogenes strains L58-55 and 6179.</title>
        <authorList>
            <person name="Schmitz-Esser S."/>
            <person name="Tibbs-Cortes B.W."/>
        </authorList>
    </citation>
    <scope>NUCLEOTIDE SEQUENCE</scope>
    <source>
        <strain evidence="3">L58-55</strain>
    </source>
</reference>
<evidence type="ECO:0000259" key="1">
    <source>
        <dbReference type="Pfam" id="PF12358"/>
    </source>
</evidence>